<dbReference type="GO" id="GO:0016020">
    <property type="term" value="C:membrane"/>
    <property type="evidence" value="ECO:0007669"/>
    <property type="project" value="UniProtKB-SubCell"/>
</dbReference>
<evidence type="ECO:0000256" key="4">
    <source>
        <dbReference type="ARBA" id="ARBA00023136"/>
    </source>
</evidence>
<dbReference type="CDD" id="cd13128">
    <property type="entry name" value="MATE_Wzx_like"/>
    <property type="match status" value="1"/>
</dbReference>
<dbReference type="AlphaFoldDB" id="A0A412Z8I8"/>
<dbReference type="InterPro" id="IPR002797">
    <property type="entry name" value="Polysacc_synth"/>
</dbReference>
<feature type="transmembrane region" description="Helical" evidence="5">
    <location>
        <begin position="362"/>
        <end position="381"/>
    </location>
</feature>
<evidence type="ECO:0000256" key="2">
    <source>
        <dbReference type="ARBA" id="ARBA00022692"/>
    </source>
</evidence>
<feature type="transmembrane region" description="Helical" evidence="5">
    <location>
        <begin position="54"/>
        <end position="71"/>
    </location>
</feature>
<dbReference type="Pfam" id="PF01943">
    <property type="entry name" value="Polysacc_synt"/>
    <property type="match status" value="1"/>
</dbReference>
<dbReference type="InterPro" id="IPR052556">
    <property type="entry name" value="PolySynth_Transporter"/>
</dbReference>
<protein>
    <submittedName>
        <fullName evidence="6">Flippase</fullName>
    </submittedName>
</protein>
<feature type="transmembrane region" description="Helical" evidence="5">
    <location>
        <begin position="121"/>
        <end position="140"/>
    </location>
</feature>
<feature type="transmembrane region" description="Helical" evidence="5">
    <location>
        <begin position="448"/>
        <end position="476"/>
    </location>
</feature>
<feature type="transmembrane region" description="Helical" evidence="5">
    <location>
        <begin position="298"/>
        <end position="321"/>
    </location>
</feature>
<name>A0A412Z8I8_9FIRM</name>
<keyword evidence="2 5" id="KW-0812">Transmembrane</keyword>
<evidence type="ECO:0000256" key="3">
    <source>
        <dbReference type="ARBA" id="ARBA00022989"/>
    </source>
</evidence>
<comment type="subcellular location">
    <subcellularLocation>
        <location evidence="1">Membrane</location>
        <topology evidence="1">Multi-pass membrane protein</topology>
    </subcellularLocation>
</comment>
<sequence>MENEEVCNKSIKLNAVLNIFRQCCHIVFPLITYPYISRILGSSNLGRYSFADSIVQYFLILASLGIPTYAIREGARLRSEKGRLEQLSAQLFTLSLLSLTISILLLSGITWCVPRIRREGMLIFILAFNIVFNIIGRDWVNTIYEDFLYISIRFITFQFFALVCTLLFVKCTDDYLKYAIICMMANSGGYLVNLFYSKKYLPIRLTKNIGMQKHLKPVLYLFCITVTISIYVKSDITVLGFLSTDSEVGIYTLASKIYTIIKSVLNAVITVTLPRISYYLGDMQFDNYNKLIRKIRQVLYTVVFPTIIGVFCLSSDIMLLLGGKEYQSGYKALAILCLALFFSVFGGFYSQAILIPNREEKYFFKITLISAIMNVLLNIVIIPFTGIEGAAFTTVIAEIFVLFACRKKAKNYVDMVGSKGSIEIGFGCIAIAFICFTCRMLITQLLFRVIVCILASVIIYGLILLIGGNPIAIICIRKIKKLLTN</sequence>
<proteinExistence type="predicted"/>
<dbReference type="RefSeq" id="WP_118018688.1">
    <property type="nucleotide sequence ID" value="NZ_CAUHGS010000024.1"/>
</dbReference>
<keyword evidence="3 5" id="KW-1133">Transmembrane helix</keyword>
<feature type="transmembrane region" description="Helical" evidence="5">
    <location>
        <begin position="91"/>
        <end position="109"/>
    </location>
</feature>
<evidence type="ECO:0000313" key="6">
    <source>
        <dbReference type="EMBL" id="RGV76259.1"/>
    </source>
</evidence>
<evidence type="ECO:0000256" key="5">
    <source>
        <dbReference type="SAM" id="Phobius"/>
    </source>
</evidence>
<feature type="transmembrane region" description="Helical" evidence="5">
    <location>
        <begin position="424"/>
        <end position="442"/>
    </location>
</feature>
<dbReference type="EMBL" id="QRZM01000004">
    <property type="protein sequence ID" value="RGV76259.1"/>
    <property type="molecule type" value="Genomic_DNA"/>
</dbReference>
<keyword evidence="4 5" id="KW-0472">Membrane</keyword>
<feature type="transmembrane region" description="Helical" evidence="5">
    <location>
        <begin position="175"/>
        <end position="196"/>
    </location>
</feature>
<evidence type="ECO:0000313" key="7">
    <source>
        <dbReference type="Proteomes" id="UP000284543"/>
    </source>
</evidence>
<reference evidence="6 7" key="1">
    <citation type="submission" date="2018-08" db="EMBL/GenBank/DDBJ databases">
        <title>A genome reference for cultivated species of the human gut microbiota.</title>
        <authorList>
            <person name="Zou Y."/>
            <person name="Xue W."/>
            <person name="Luo G."/>
        </authorList>
    </citation>
    <scope>NUCLEOTIDE SEQUENCE [LARGE SCALE GENOMIC DNA]</scope>
    <source>
        <strain evidence="6 7">AF14-18</strain>
    </source>
</reference>
<accession>A0A412Z8I8</accession>
<feature type="transmembrane region" description="Helical" evidence="5">
    <location>
        <begin position="387"/>
        <end position="404"/>
    </location>
</feature>
<feature type="transmembrane region" description="Helical" evidence="5">
    <location>
        <begin position="217"/>
        <end position="242"/>
    </location>
</feature>
<feature type="transmembrane region" description="Helical" evidence="5">
    <location>
        <begin position="333"/>
        <end position="355"/>
    </location>
</feature>
<organism evidence="6 7">
    <name type="scientific">Enterocloster bolteae</name>
    <dbReference type="NCBI Taxonomy" id="208479"/>
    <lineage>
        <taxon>Bacteria</taxon>
        <taxon>Bacillati</taxon>
        <taxon>Bacillota</taxon>
        <taxon>Clostridia</taxon>
        <taxon>Lachnospirales</taxon>
        <taxon>Lachnospiraceae</taxon>
        <taxon>Enterocloster</taxon>
    </lineage>
</organism>
<evidence type="ECO:0000256" key="1">
    <source>
        <dbReference type="ARBA" id="ARBA00004141"/>
    </source>
</evidence>
<dbReference type="Proteomes" id="UP000284543">
    <property type="component" value="Unassembled WGS sequence"/>
</dbReference>
<feature type="transmembrane region" description="Helical" evidence="5">
    <location>
        <begin position="147"/>
        <end position="169"/>
    </location>
</feature>
<gene>
    <name evidence="6" type="ORF">DWW02_12915</name>
</gene>
<feature type="transmembrane region" description="Helical" evidence="5">
    <location>
        <begin position="257"/>
        <end position="278"/>
    </location>
</feature>
<dbReference type="PANTHER" id="PTHR43424">
    <property type="entry name" value="LOCUS PUTATIVE PROTEIN 1-RELATED"/>
    <property type="match status" value="1"/>
</dbReference>
<comment type="caution">
    <text evidence="6">The sequence shown here is derived from an EMBL/GenBank/DDBJ whole genome shotgun (WGS) entry which is preliminary data.</text>
</comment>
<dbReference type="PANTHER" id="PTHR43424:SF1">
    <property type="entry name" value="LOCUS PUTATIVE PROTEIN 1-RELATED"/>
    <property type="match status" value="1"/>
</dbReference>